<dbReference type="RefSeq" id="WP_079558875.1">
    <property type="nucleotide sequence ID" value="NZ_CP021904.1"/>
</dbReference>
<dbReference type="OrthoDB" id="9797415at2"/>
<dbReference type="InterPro" id="IPR023214">
    <property type="entry name" value="HAD_sf"/>
</dbReference>
<reference evidence="1 2" key="1">
    <citation type="submission" date="2017-02" db="EMBL/GenBank/DDBJ databases">
        <authorList>
            <person name="Peterson S.W."/>
        </authorList>
    </citation>
    <scope>NUCLEOTIDE SEQUENCE [LARGE SCALE GENOMIC DNA]</scope>
    <source>
        <strain evidence="1 2">DSM 24412</strain>
    </source>
</reference>
<keyword evidence="1" id="KW-0378">Hydrolase</keyword>
<dbReference type="Gene3D" id="1.10.150.240">
    <property type="entry name" value="Putative phosphatase, domain 2"/>
    <property type="match status" value="1"/>
</dbReference>
<dbReference type="SFLD" id="SFLDS00003">
    <property type="entry name" value="Haloacid_Dehalogenase"/>
    <property type="match status" value="1"/>
</dbReference>
<dbReference type="InterPro" id="IPR006439">
    <property type="entry name" value="HAD-SF_hydro_IA"/>
</dbReference>
<dbReference type="SFLD" id="SFLDG01129">
    <property type="entry name" value="C1.5:_HAD__Beta-PGM__Phosphata"/>
    <property type="match status" value="1"/>
</dbReference>
<keyword evidence="2" id="KW-1185">Reference proteome</keyword>
<evidence type="ECO:0000313" key="2">
    <source>
        <dbReference type="Proteomes" id="UP000191055"/>
    </source>
</evidence>
<gene>
    <name evidence="1" type="ORF">SAMN03080601_03209</name>
</gene>
<dbReference type="CDD" id="cd02603">
    <property type="entry name" value="HAD_sEH-N_like"/>
    <property type="match status" value="1"/>
</dbReference>
<dbReference type="Gene3D" id="3.40.50.1000">
    <property type="entry name" value="HAD superfamily/HAD-like"/>
    <property type="match status" value="1"/>
</dbReference>
<dbReference type="STRING" id="889453.SAMN03080601_03209"/>
<organism evidence="1 2">
    <name type="scientific">Alkalitalea saponilacus</name>
    <dbReference type="NCBI Taxonomy" id="889453"/>
    <lineage>
        <taxon>Bacteria</taxon>
        <taxon>Pseudomonadati</taxon>
        <taxon>Bacteroidota</taxon>
        <taxon>Bacteroidia</taxon>
        <taxon>Marinilabiliales</taxon>
        <taxon>Marinilabiliaceae</taxon>
        <taxon>Alkalitalea</taxon>
    </lineage>
</organism>
<dbReference type="PANTHER" id="PTHR43611:SF3">
    <property type="entry name" value="FLAVIN MONONUCLEOTIDE HYDROLASE 1, CHLOROPLATIC"/>
    <property type="match status" value="1"/>
</dbReference>
<name>A0A1T5HTI0_9BACT</name>
<evidence type="ECO:0000313" key="1">
    <source>
        <dbReference type="EMBL" id="SKC23922.1"/>
    </source>
</evidence>
<dbReference type="InterPro" id="IPR036412">
    <property type="entry name" value="HAD-like_sf"/>
</dbReference>
<dbReference type="SUPFAM" id="SSF56784">
    <property type="entry name" value="HAD-like"/>
    <property type="match status" value="1"/>
</dbReference>
<proteinExistence type="predicted"/>
<dbReference type="Pfam" id="PF00702">
    <property type="entry name" value="Hydrolase"/>
    <property type="match status" value="1"/>
</dbReference>
<sequence length="204" mass="23653">MRILNIIFDLGGVIIDLDVERTYNTFKNYISDRYLELEYGYIKHPVFRQYETGAISDDEFIEALVSLAGNEITAQQAVDAWNAMLVQIPDERIRLLESLKSDYRLFVLSNTNEIHTQKFESMANGYNKLSDLFESAWYSHIIGSRKPERQAFQTLIDGCNILPEETLFVDDLENNINTARDMGFQTLHVTRGLNIVEWFKDNPL</sequence>
<protein>
    <submittedName>
        <fullName evidence="1">Putative hydrolase of the HAD superfamily</fullName>
    </submittedName>
</protein>
<dbReference type="KEGG" id="asx:CDL62_07185"/>
<dbReference type="AlphaFoldDB" id="A0A1T5HTI0"/>
<dbReference type="EMBL" id="FUYV01000023">
    <property type="protein sequence ID" value="SKC23922.1"/>
    <property type="molecule type" value="Genomic_DNA"/>
</dbReference>
<dbReference type="InterPro" id="IPR023198">
    <property type="entry name" value="PGP-like_dom2"/>
</dbReference>
<dbReference type="NCBIfam" id="TIGR01509">
    <property type="entry name" value="HAD-SF-IA-v3"/>
    <property type="match status" value="1"/>
</dbReference>
<accession>A0A1T5HTI0</accession>
<dbReference type="Proteomes" id="UP000191055">
    <property type="component" value="Unassembled WGS sequence"/>
</dbReference>
<dbReference type="GO" id="GO:0016787">
    <property type="term" value="F:hydrolase activity"/>
    <property type="evidence" value="ECO:0007669"/>
    <property type="project" value="UniProtKB-KW"/>
</dbReference>
<dbReference type="PANTHER" id="PTHR43611">
    <property type="entry name" value="ALPHA-D-GLUCOSE 1-PHOSPHATE PHOSPHATASE"/>
    <property type="match status" value="1"/>
</dbReference>